<protein>
    <submittedName>
        <fullName evidence="2">Uncharacterized protein</fullName>
    </submittedName>
</protein>
<evidence type="ECO:0000256" key="1">
    <source>
        <dbReference type="SAM" id="Coils"/>
    </source>
</evidence>
<dbReference type="Proteomes" id="UP000799537">
    <property type="component" value="Unassembled WGS sequence"/>
</dbReference>
<dbReference type="AlphaFoldDB" id="A0A6A6C618"/>
<accession>A0A6A6C618</accession>
<gene>
    <name evidence="2" type="ORF">M409DRAFT_28518</name>
</gene>
<organism evidence="2 3">
    <name type="scientific">Zasmidium cellare ATCC 36951</name>
    <dbReference type="NCBI Taxonomy" id="1080233"/>
    <lineage>
        <taxon>Eukaryota</taxon>
        <taxon>Fungi</taxon>
        <taxon>Dikarya</taxon>
        <taxon>Ascomycota</taxon>
        <taxon>Pezizomycotina</taxon>
        <taxon>Dothideomycetes</taxon>
        <taxon>Dothideomycetidae</taxon>
        <taxon>Mycosphaerellales</taxon>
        <taxon>Mycosphaerellaceae</taxon>
        <taxon>Zasmidium</taxon>
    </lineage>
</organism>
<name>A0A6A6C618_ZASCE</name>
<proteinExistence type="predicted"/>
<keyword evidence="3" id="KW-1185">Reference proteome</keyword>
<sequence>MPPEKENWFVKNYGTAFNFLEELSDYGHWDKTIIDRTQRLKALKQRTRVNVEQTKKTIDQHSIWLFEAKRQGRVEDVLRIADDVQKWLKDFKWDVDKACIQGLEQKLKTANEDLVQQRTEAKNELETFKQTAGRRVGGLEQKAQEEAKSKTQEIEELKRKSDIDGRPGYCGCWSRAVANGTVN</sequence>
<evidence type="ECO:0000313" key="2">
    <source>
        <dbReference type="EMBL" id="KAF2161189.1"/>
    </source>
</evidence>
<dbReference type="GeneID" id="54562344"/>
<evidence type="ECO:0000313" key="3">
    <source>
        <dbReference type="Proteomes" id="UP000799537"/>
    </source>
</evidence>
<feature type="coiled-coil region" evidence="1">
    <location>
        <begin position="100"/>
        <end position="160"/>
    </location>
</feature>
<dbReference type="EMBL" id="ML993621">
    <property type="protein sequence ID" value="KAF2161189.1"/>
    <property type="molecule type" value="Genomic_DNA"/>
</dbReference>
<reference evidence="2" key="1">
    <citation type="journal article" date="2020" name="Stud. Mycol.">
        <title>101 Dothideomycetes genomes: a test case for predicting lifestyles and emergence of pathogens.</title>
        <authorList>
            <person name="Haridas S."/>
            <person name="Albert R."/>
            <person name="Binder M."/>
            <person name="Bloem J."/>
            <person name="Labutti K."/>
            <person name="Salamov A."/>
            <person name="Andreopoulos B."/>
            <person name="Baker S."/>
            <person name="Barry K."/>
            <person name="Bills G."/>
            <person name="Bluhm B."/>
            <person name="Cannon C."/>
            <person name="Castanera R."/>
            <person name="Culley D."/>
            <person name="Daum C."/>
            <person name="Ezra D."/>
            <person name="Gonzalez J."/>
            <person name="Henrissat B."/>
            <person name="Kuo A."/>
            <person name="Liang C."/>
            <person name="Lipzen A."/>
            <person name="Lutzoni F."/>
            <person name="Magnuson J."/>
            <person name="Mondo S."/>
            <person name="Nolan M."/>
            <person name="Ohm R."/>
            <person name="Pangilinan J."/>
            <person name="Park H.-J."/>
            <person name="Ramirez L."/>
            <person name="Alfaro M."/>
            <person name="Sun H."/>
            <person name="Tritt A."/>
            <person name="Yoshinaga Y."/>
            <person name="Zwiers L.-H."/>
            <person name="Turgeon B."/>
            <person name="Goodwin S."/>
            <person name="Spatafora J."/>
            <person name="Crous P."/>
            <person name="Grigoriev I."/>
        </authorList>
    </citation>
    <scope>NUCLEOTIDE SEQUENCE</scope>
    <source>
        <strain evidence="2">ATCC 36951</strain>
    </source>
</reference>
<dbReference type="RefSeq" id="XP_033662078.1">
    <property type="nucleotide sequence ID" value="XM_033809072.1"/>
</dbReference>
<keyword evidence="1" id="KW-0175">Coiled coil</keyword>